<dbReference type="Proteomes" id="UP000076738">
    <property type="component" value="Unassembled WGS sequence"/>
</dbReference>
<dbReference type="GO" id="GO:1903457">
    <property type="term" value="P:lactate catabolic process"/>
    <property type="evidence" value="ECO:0007669"/>
    <property type="project" value="TreeGrafter"/>
</dbReference>
<dbReference type="SUPFAM" id="SSF55103">
    <property type="entry name" value="FAD-linked oxidases, C-terminal domain"/>
    <property type="match status" value="1"/>
</dbReference>
<dbReference type="AlphaFoldDB" id="A0A167Q7R9"/>
<comment type="cofactor">
    <cofactor evidence="1">
        <name>FAD</name>
        <dbReference type="ChEBI" id="CHEBI:57692"/>
    </cofactor>
</comment>
<dbReference type="InterPro" id="IPR016166">
    <property type="entry name" value="FAD-bd_PCMH"/>
</dbReference>
<dbReference type="FunFam" id="3.30.70.2740:FF:000001">
    <property type="entry name" value="D-lactate dehydrogenase mitochondrial"/>
    <property type="match status" value="1"/>
</dbReference>
<keyword evidence="6" id="KW-0809">Transit peptide</keyword>
<dbReference type="EMBL" id="KV417272">
    <property type="protein sequence ID" value="KZO99502.1"/>
    <property type="molecule type" value="Genomic_DNA"/>
</dbReference>
<accession>A0A167Q7R9</accession>
<evidence type="ECO:0000256" key="8">
    <source>
        <dbReference type="ARBA" id="ARBA00023128"/>
    </source>
</evidence>
<dbReference type="GO" id="GO:0004458">
    <property type="term" value="F:D-lactate dehydrogenase (cytochrome) activity"/>
    <property type="evidence" value="ECO:0007669"/>
    <property type="project" value="UniProtKB-EC"/>
</dbReference>
<dbReference type="STRING" id="1330018.A0A167Q7R9"/>
<dbReference type="SUPFAM" id="SSF56176">
    <property type="entry name" value="FAD-binding/transporter-associated domain-like"/>
    <property type="match status" value="1"/>
</dbReference>
<dbReference type="PANTHER" id="PTHR11748:SF111">
    <property type="entry name" value="D-LACTATE DEHYDROGENASE, MITOCHONDRIAL-RELATED"/>
    <property type="match status" value="1"/>
</dbReference>
<keyword evidence="7" id="KW-0560">Oxidoreductase</keyword>
<dbReference type="InterPro" id="IPR004113">
    <property type="entry name" value="FAD-bd_oxidored_4_C"/>
</dbReference>
<evidence type="ECO:0000256" key="5">
    <source>
        <dbReference type="ARBA" id="ARBA00022827"/>
    </source>
</evidence>
<evidence type="ECO:0000256" key="9">
    <source>
        <dbReference type="ARBA" id="ARBA00038897"/>
    </source>
</evidence>
<name>A0A167Q7R9_CALVF</name>
<keyword evidence="13" id="KW-1185">Reference proteome</keyword>
<evidence type="ECO:0000259" key="11">
    <source>
        <dbReference type="PROSITE" id="PS51387"/>
    </source>
</evidence>
<dbReference type="EC" id="1.1.2.4" evidence="9"/>
<evidence type="ECO:0000256" key="7">
    <source>
        <dbReference type="ARBA" id="ARBA00023002"/>
    </source>
</evidence>
<dbReference type="GO" id="GO:0071949">
    <property type="term" value="F:FAD binding"/>
    <property type="evidence" value="ECO:0007669"/>
    <property type="project" value="InterPro"/>
</dbReference>
<keyword evidence="4" id="KW-0285">Flavoprotein</keyword>
<feature type="domain" description="FAD-binding PCMH-type" evidence="11">
    <location>
        <begin position="129"/>
        <end position="310"/>
    </location>
</feature>
<evidence type="ECO:0000256" key="2">
    <source>
        <dbReference type="ARBA" id="ARBA00004173"/>
    </source>
</evidence>
<dbReference type="Gene3D" id="1.10.45.10">
    <property type="entry name" value="Vanillyl-alcohol Oxidase, Chain A, domain 4"/>
    <property type="match status" value="1"/>
</dbReference>
<dbReference type="GO" id="GO:0005739">
    <property type="term" value="C:mitochondrion"/>
    <property type="evidence" value="ECO:0007669"/>
    <property type="project" value="UniProtKB-SubCell"/>
</dbReference>
<proteinExistence type="inferred from homology"/>
<evidence type="ECO:0000313" key="13">
    <source>
        <dbReference type="Proteomes" id="UP000076738"/>
    </source>
</evidence>
<keyword evidence="8" id="KW-0496">Mitochondrion</keyword>
<dbReference type="Pfam" id="PF02913">
    <property type="entry name" value="FAD-oxidase_C"/>
    <property type="match status" value="1"/>
</dbReference>
<comment type="subcellular location">
    <subcellularLocation>
        <location evidence="2">Mitochondrion</location>
    </subcellularLocation>
</comment>
<comment type="similarity">
    <text evidence="3">Belongs to the FAD-binding oxidoreductase/transferase type 4 family.</text>
</comment>
<evidence type="ECO:0000256" key="6">
    <source>
        <dbReference type="ARBA" id="ARBA00022946"/>
    </source>
</evidence>
<comment type="catalytic activity">
    <reaction evidence="10">
        <text>(R)-lactate + 2 Fe(III)-[cytochrome c] = 2 Fe(II)-[cytochrome c] + pyruvate + 2 H(+)</text>
        <dbReference type="Rhea" id="RHEA:13521"/>
        <dbReference type="Rhea" id="RHEA-COMP:10350"/>
        <dbReference type="Rhea" id="RHEA-COMP:14399"/>
        <dbReference type="ChEBI" id="CHEBI:15361"/>
        <dbReference type="ChEBI" id="CHEBI:15378"/>
        <dbReference type="ChEBI" id="CHEBI:16004"/>
        <dbReference type="ChEBI" id="CHEBI:29033"/>
        <dbReference type="ChEBI" id="CHEBI:29034"/>
        <dbReference type="EC" id="1.1.2.4"/>
    </reaction>
</comment>
<dbReference type="PANTHER" id="PTHR11748">
    <property type="entry name" value="D-LACTATE DEHYDROGENASE"/>
    <property type="match status" value="1"/>
</dbReference>
<evidence type="ECO:0000256" key="1">
    <source>
        <dbReference type="ARBA" id="ARBA00001974"/>
    </source>
</evidence>
<dbReference type="GO" id="GO:0008720">
    <property type="term" value="F:D-lactate dehydrogenase (NAD+) activity"/>
    <property type="evidence" value="ECO:0007669"/>
    <property type="project" value="TreeGrafter"/>
</dbReference>
<dbReference type="PROSITE" id="PS51387">
    <property type="entry name" value="FAD_PCMH"/>
    <property type="match status" value="1"/>
</dbReference>
<sequence>MLARSVSQRVLLHGRVRPTALRSRIVNPVVRYNSTATGKATPTWSNTGVFVIAGLTTTIGYWGSLYLHPPAPKSVAPGKSPSSEPSAYGSSDDLRKCIDELQATLSAEQVTTNEHVIHEHGYSTNAHHPAANPSVVVYAGSTEDVVKVVNLSRKYKIPITPYSGGTSLEGNYGATNYAGISLDLSNMDKILEFHEQDGDMVVQAGARWDDINAHLKDEGIPLFFPLDPGPGATIGGMIGTGCSGTNAVRYGTAKAEWFLNATVVLPSGEVIKTRQRARKSAAGFDTTKLFIGAEGTLGIVVEATIRLAPLLPTAVSVCQFPNVESATKAVTEILNKGVPIQCVELCDDKQMEAINRGGFAGRSYPEVDSIFFKFQGSPAAIKEASNVAREICKKHGSMGFISAKNQQESDDIWHARKTALWSNLAMVPGSRAWSTDVCVPISRLPQLVQETKEDLAKNGIVGMVVGHVGDGNFHTSLLFKNEEELDKCKEAVHRMVERAIALDGTCTGEHGVGVGKKEYLYEELGVGTVELMKTIKRTLDPSNLFNPGKLYPDEQPSSDHH</sequence>
<dbReference type="Pfam" id="PF01565">
    <property type="entry name" value="FAD_binding_4"/>
    <property type="match status" value="1"/>
</dbReference>
<evidence type="ECO:0000256" key="3">
    <source>
        <dbReference type="ARBA" id="ARBA00008000"/>
    </source>
</evidence>
<keyword evidence="5" id="KW-0274">FAD</keyword>
<dbReference type="InterPro" id="IPR036318">
    <property type="entry name" value="FAD-bd_PCMH-like_sf"/>
</dbReference>
<evidence type="ECO:0000256" key="10">
    <source>
        <dbReference type="ARBA" id="ARBA00051436"/>
    </source>
</evidence>
<dbReference type="Gene3D" id="3.30.465.10">
    <property type="match status" value="1"/>
</dbReference>
<dbReference type="InterPro" id="IPR016164">
    <property type="entry name" value="FAD-linked_Oxase-like_C"/>
</dbReference>
<gene>
    <name evidence="12" type="ORF">CALVIDRAFT_534494</name>
</gene>
<dbReference type="InterPro" id="IPR016169">
    <property type="entry name" value="FAD-bd_PCMH_sub2"/>
</dbReference>
<dbReference type="OrthoDB" id="7786253at2759"/>
<dbReference type="Gene3D" id="3.30.70.2740">
    <property type="match status" value="1"/>
</dbReference>
<dbReference type="FunFam" id="1.10.45.10:FF:000001">
    <property type="entry name" value="D-lactate dehydrogenase mitochondrial"/>
    <property type="match status" value="1"/>
</dbReference>
<dbReference type="InterPro" id="IPR016171">
    <property type="entry name" value="Vanillyl_alc_oxidase_C-sub2"/>
</dbReference>
<evidence type="ECO:0000313" key="12">
    <source>
        <dbReference type="EMBL" id="KZO99502.1"/>
    </source>
</evidence>
<protein>
    <recommendedName>
        <fullName evidence="9">D-lactate dehydrogenase (cytochrome)</fullName>
        <ecNumber evidence="9">1.1.2.4</ecNumber>
    </recommendedName>
</protein>
<evidence type="ECO:0000256" key="4">
    <source>
        <dbReference type="ARBA" id="ARBA00022630"/>
    </source>
</evidence>
<dbReference type="FunFam" id="3.30.465.10:FF:000014">
    <property type="entry name" value="D-lactate dehydrogenase (Cytochrome), putative"/>
    <property type="match status" value="1"/>
</dbReference>
<dbReference type="InterPro" id="IPR006094">
    <property type="entry name" value="Oxid_FAD_bind_N"/>
</dbReference>
<organism evidence="12 13">
    <name type="scientific">Calocera viscosa (strain TUFC12733)</name>
    <dbReference type="NCBI Taxonomy" id="1330018"/>
    <lineage>
        <taxon>Eukaryota</taxon>
        <taxon>Fungi</taxon>
        <taxon>Dikarya</taxon>
        <taxon>Basidiomycota</taxon>
        <taxon>Agaricomycotina</taxon>
        <taxon>Dacrymycetes</taxon>
        <taxon>Dacrymycetales</taxon>
        <taxon>Dacrymycetaceae</taxon>
        <taxon>Calocera</taxon>
    </lineage>
</organism>
<reference evidence="12 13" key="1">
    <citation type="journal article" date="2016" name="Mol. Biol. Evol.">
        <title>Comparative Genomics of Early-Diverging Mushroom-Forming Fungi Provides Insights into the Origins of Lignocellulose Decay Capabilities.</title>
        <authorList>
            <person name="Nagy L.G."/>
            <person name="Riley R."/>
            <person name="Tritt A."/>
            <person name="Adam C."/>
            <person name="Daum C."/>
            <person name="Floudas D."/>
            <person name="Sun H."/>
            <person name="Yadav J.S."/>
            <person name="Pangilinan J."/>
            <person name="Larsson K.H."/>
            <person name="Matsuura K."/>
            <person name="Barry K."/>
            <person name="Labutti K."/>
            <person name="Kuo R."/>
            <person name="Ohm R.A."/>
            <person name="Bhattacharya S.S."/>
            <person name="Shirouzu T."/>
            <person name="Yoshinaga Y."/>
            <person name="Martin F.M."/>
            <person name="Grigoriev I.V."/>
            <person name="Hibbett D.S."/>
        </authorList>
    </citation>
    <scope>NUCLEOTIDE SEQUENCE [LARGE SCALE GENOMIC DNA]</scope>
    <source>
        <strain evidence="12 13">TUFC12733</strain>
    </source>
</reference>